<dbReference type="RefSeq" id="WP_126698821.1">
    <property type="nucleotide sequence ID" value="NZ_RWKW01000026.1"/>
</dbReference>
<reference evidence="2 3" key="1">
    <citation type="submission" date="2018-12" db="EMBL/GenBank/DDBJ databases">
        <title>Mesorhizobium carbonis sp. nov., isolated from coal mine water.</title>
        <authorList>
            <person name="Xin W."/>
            <person name="Xu Z."/>
            <person name="Xiang F."/>
            <person name="Zhang J."/>
            <person name="Xi L."/>
            <person name="Liu J."/>
        </authorList>
    </citation>
    <scope>NUCLEOTIDE SEQUENCE [LARGE SCALE GENOMIC DNA]</scope>
    <source>
        <strain evidence="2 3">B2.3</strain>
    </source>
</reference>
<feature type="transmembrane region" description="Helical" evidence="1">
    <location>
        <begin position="65"/>
        <end position="83"/>
    </location>
</feature>
<dbReference type="GO" id="GO:0016020">
    <property type="term" value="C:membrane"/>
    <property type="evidence" value="ECO:0007669"/>
    <property type="project" value="InterPro"/>
</dbReference>
<keyword evidence="3" id="KW-1185">Reference proteome</keyword>
<feature type="transmembrane region" description="Helical" evidence="1">
    <location>
        <begin position="241"/>
        <end position="261"/>
    </location>
</feature>
<proteinExistence type="predicted"/>
<feature type="transmembrane region" description="Helical" evidence="1">
    <location>
        <begin position="273"/>
        <end position="298"/>
    </location>
</feature>
<feature type="transmembrane region" description="Helical" evidence="1">
    <location>
        <begin position="216"/>
        <end position="235"/>
    </location>
</feature>
<feature type="transmembrane region" description="Helical" evidence="1">
    <location>
        <begin position="188"/>
        <end position="209"/>
    </location>
</feature>
<dbReference type="InterPro" id="IPR017516">
    <property type="entry name" value="AbrB_dup"/>
</dbReference>
<accession>A0A3R9YGH3</accession>
<feature type="transmembrane region" description="Helical" evidence="1">
    <location>
        <begin position="20"/>
        <end position="53"/>
    </location>
</feature>
<dbReference type="PANTHER" id="PTHR38457">
    <property type="entry name" value="REGULATOR ABRB-RELATED"/>
    <property type="match status" value="1"/>
</dbReference>
<feature type="transmembrane region" description="Helical" evidence="1">
    <location>
        <begin position="318"/>
        <end position="351"/>
    </location>
</feature>
<keyword evidence="1" id="KW-0472">Membrane</keyword>
<organism evidence="2 3">
    <name type="scientific">Aquibium carbonis</name>
    <dbReference type="NCBI Taxonomy" id="2495581"/>
    <lineage>
        <taxon>Bacteria</taxon>
        <taxon>Pseudomonadati</taxon>
        <taxon>Pseudomonadota</taxon>
        <taxon>Alphaproteobacteria</taxon>
        <taxon>Hyphomicrobiales</taxon>
        <taxon>Phyllobacteriaceae</taxon>
        <taxon>Aquibium</taxon>
    </lineage>
</organism>
<dbReference type="AlphaFoldDB" id="A0A3R9YGH3"/>
<dbReference type="PANTHER" id="PTHR38457:SF1">
    <property type="entry name" value="REGULATOR ABRB-RELATED"/>
    <property type="match status" value="1"/>
</dbReference>
<dbReference type="PIRSF" id="PIRSF038991">
    <property type="entry name" value="Protein_AbrB"/>
    <property type="match status" value="1"/>
</dbReference>
<protein>
    <submittedName>
        <fullName evidence="2">AbrB family transcriptional regulator</fullName>
    </submittedName>
</protein>
<evidence type="ECO:0000313" key="2">
    <source>
        <dbReference type="EMBL" id="RST87081.1"/>
    </source>
</evidence>
<dbReference type="OrthoDB" id="9809910at2"/>
<keyword evidence="1" id="KW-0812">Transmembrane</keyword>
<comment type="caution">
    <text evidence="2">The sequence shown here is derived from an EMBL/GenBank/DDBJ whole genome shotgun (WGS) entry which is preliminary data.</text>
</comment>
<dbReference type="Proteomes" id="UP000278398">
    <property type="component" value="Unassembled WGS sequence"/>
</dbReference>
<name>A0A3R9YGH3_9HYPH</name>
<feature type="transmembrane region" description="Helical" evidence="1">
    <location>
        <begin position="95"/>
        <end position="115"/>
    </location>
</feature>
<dbReference type="InterPro" id="IPR007820">
    <property type="entry name" value="AbrB_fam"/>
</dbReference>
<gene>
    <name evidence="2" type="ORF">EJC49_07375</name>
</gene>
<feature type="transmembrane region" description="Helical" evidence="1">
    <location>
        <begin position="158"/>
        <end position="176"/>
    </location>
</feature>
<dbReference type="GO" id="GO:0010468">
    <property type="term" value="P:regulation of gene expression"/>
    <property type="evidence" value="ECO:0007669"/>
    <property type="project" value="InterPro"/>
</dbReference>
<dbReference type="NCBIfam" id="TIGR03082">
    <property type="entry name" value="Gneg_AbrB_dup"/>
    <property type="match status" value="2"/>
</dbReference>
<evidence type="ECO:0000313" key="3">
    <source>
        <dbReference type="Proteomes" id="UP000278398"/>
    </source>
</evidence>
<dbReference type="Pfam" id="PF05145">
    <property type="entry name" value="AbrB"/>
    <property type="match status" value="1"/>
</dbReference>
<evidence type="ECO:0000256" key="1">
    <source>
        <dbReference type="SAM" id="Phobius"/>
    </source>
</evidence>
<dbReference type="EMBL" id="RWKW01000026">
    <property type="protein sequence ID" value="RST87081.1"/>
    <property type="molecule type" value="Genomic_DNA"/>
</dbReference>
<keyword evidence="1" id="KW-1133">Transmembrane helix</keyword>
<sequence>MSEDLDQPARLARFASPWQWLLLVMLSTIIAIGLEFAALPAALLIGPMIAAIVAGVSGATVRPAPSFFVAAQGIIGCVIVSAIEPSLFRTLLSGWPVIVAAVLSTLAASSLLGMMVARWGSMPGTTAVWGSAPGAASAMVVMADAFGADARLVAFMQYLRVLIVSISAAVLARIWIDVGDAARPPVDWLPHLILPDFAMTLVIALVGAFGGRMTGIPGATLLGPLLIGIPLHLGLGLDLQLPEWLLATSYAIIGWSIGLRFTRPILLHAARSLPQIIGAILVLTGFCAAVGAVLAATFDVDPLTAFLATSPGGMDSVAIIAAASGSVDLSFVMTLQMTRFLIVLIVGPPLAKAIAMRMNRRPP</sequence>